<comment type="function">
    <text evidence="9">Essential for recycling GMP and indirectly, cGMP.</text>
</comment>
<feature type="domain" description="Guanylate kinase-like" evidence="10">
    <location>
        <begin position="24"/>
        <end position="202"/>
    </location>
</feature>
<dbReference type="EC" id="2.7.4.8" evidence="2 9"/>
<reference evidence="11 12" key="1">
    <citation type="submission" date="2019-07" db="EMBL/GenBank/DDBJ databases">
        <title>Genome sequencing of lignin-degrading bacterial isolates.</title>
        <authorList>
            <person name="Gladden J."/>
        </authorList>
    </citation>
    <scope>NUCLEOTIDE SEQUENCE [LARGE SCALE GENOMIC DNA]</scope>
    <source>
        <strain evidence="11 12">J11</strain>
    </source>
</reference>
<dbReference type="InterPro" id="IPR027417">
    <property type="entry name" value="P-loop_NTPase"/>
</dbReference>
<evidence type="ECO:0000256" key="8">
    <source>
        <dbReference type="ARBA" id="ARBA00030128"/>
    </source>
</evidence>
<dbReference type="HAMAP" id="MF_00328">
    <property type="entry name" value="Guanylate_kinase"/>
    <property type="match status" value="1"/>
</dbReference>
<dbReference type="OrthoDB" id="9808150at2"/>
<dbReference type="GO" id="GO:0004385">
    <property type="term" value="F:GMP kinase activity"/>
    <property type="evidence" value="ECO:0007669"/>
    <property type="project" value="UniProtKB-UniRule"/>
</dbReference>
<accession>A0A562B2I3</accession>
<dbReference type="GO" id="GO:0005829">
    <property type="term" value="C:cytosol"/>
    <property type="evidence" value="ECO:0007669"/>
    <property type="project" value="TreeGrafter"/>
</dbReference>
<dbReference type="PROSITE" id="PS00856">
    <property type="entry name" value="GUANYLATE_KINASE_1"/>
    <property type="match status" value="1"/>
</dbReference>
<protein>
    <recommendedName>
        <fullName evidence="3 9">Guanylate kinase</fullName>
        <ecNumber evidence="2 9">2.7.4.8</ecNumber>
    </recommendedName>
    <alternativeName>
        <fullName evidence="8 9">GMP kinase</fullName>
    </alternativeName>
</protein>
<feature type="binding site" evidence="9">
    <location>
        <begin position="31"/>
        <end position="38"/>
    </location>
    <ligand>
        <name>ATP</name>
        <dbReference type="ChEBI" id="CHEBI:30616"/>
    </ligand>
</feature>
<evidence type="ECO:0000256" key="5">
    <source>
        <dbReference type="ARBA" id="ARBA00022741"/>
    </source>
</evidence>
<dbReference type="PANTHER" id="PTHR23117">
    <property type="entry name" value="GUANYLATE KINASE-RELATED"/>
    <property type="match status" value="1"/>
</dbReference>
<keyword evidence="6 9" id="KW-0418">Kinase</keyword>
<dbReference type="Gene3D" id="3.30.63.10">
    <property type="entry name" value="Guanylate Kinase phosphate binding domain"/>
    <property type="match status" value="1"/>
</dbReference>
<dbReference type="GO" id="GO:0005524">
    <property type="term" value="F:ATP binding"/>
    <property type="evidence" value="ECO:0007669"/>
    <property type="project" value="UniProtKB-UniRule"/>
</dbReference>
<dbReference type="SUPFAM" id="SSF52540">
    <property type="entry name" value="P-loop containing nucleoside triphosphate hydrolases"/>
    <property type="match status" value="1"/>
</dbReference>
<comment type="catalytic activity">
    <reaction evidence="9">
        <text>GMP + ATP = GDP + ADP</text>
        <dbReference type="Rhea" id="RHEA:20780"/>
        <dbReference type="ChEBI" id="CHEBI:30616"/>
        <dbReference type="ChEBI" id="CHEBI:58115"/>
        <dbReference type="ChEBI" id="CHEBI:58189"/>
        <dbReference type="ChEBI" id="CHEBI:456216"/>
        <dbReference type="EC" id="2.7.4.8"/>
    </reaction>
</comment>
<dbReference type="CDD" id="cd00071">
    <property type="entry name" value="GMPK"/>
    <property type="match status" value="1"/>
</dbReference>
<dbReference type="InterPro" id="IPR008144">
    <property type="entry name" value="Guanylate_kin-like_dom"/>
</dbReference>
<evidence type="ECO:0000313" key="12">
    <source>
        <dbReference type="Proteomes" id="UP000318141"/>
    </source>
</evidence>
<comment type="caution">
    <text evidence="11">The sequence shown here is derived from an EMBL/GenBank/DDBJ whole genome shotgun (WGS) entry which is preliminary data.</text>
</comment>
<sequence>MTDSSSSANPAPVPHAPIDTAYPGNLFMVVAPSGAGKSTLVNALLAQDPSIRLSISHTTRAPRPGEQDGREYHFTTIDEFRAARDRGDFLEWAEVHGNYYATSRVWIEEQMAHGHDVLLEIDWQGAQQVHQRFTNAVEIFILPPSLTALEERLRKRGQDEPNVIVRRLLAAGSEMAHASESDYVIINEVFDDALEQLRCVVRATRLRFSSQKARHAELFIELGIH</sequence>
<gene>
    <name evidence="9" type="primary">gmk</name>
    <name evidence="11" type="ORF">L602_000700000650</name>
</gene>
<organism evidence="11 12">
    <name type="scientific">Cupriavidus gilardii J11</name>
    <dbReference type="NCBI Taxonomy" id="936133"/>
    <lineage>
        <taxon>Bacteria</taxon>
        <taxon>Pseudomonadati</taxon>
        <taxon>Pseudomonadota</taxon>
        <taxon>Betaproteobacteria</taxon>
        <taxon>Burkholderiales</taxon>
        <taxon>Burkholderiaceae</taxon>
        <taxon>Cupriavidus</taxon>
    </lineage>
</organism>
<dbReference type="PANTHER" id="PTHR23117:SF13">
    <property type="entry name" value="GUANYLATE KINASE"/>
    <property type="match status" value="1"/>
</dbReference>
<dbReference type="Proteomes" id="UP000318141">
    <property type="component" value="Unassembled WGS sequence"/>
</dbReference>
<keyword evidence="4 9" id="KW-0808">Transferase</keyword>
<evidence type="ECO:0000313" key="11">
    <source>
        <dbReference type="EMBL" id="TWG79249.1"/>
    </source>
</evidence>
<dbReference type="Pfam" id="PF00625">
    <property type="entry name" value="Guanylate_kin"/>
    <property type="match status" value="1"/>
</dbReference>
<dbReference type="InterPro" id="IPR020590">
    <property type="entry name" value="Guanylate_kinase_CS"/>
</dbReference>
<keyword evidence="5 9" id="KW-0547">Nucleotide-binding</keyword>
<keyword evidence="12" id="KW-1185">Reference proteome</keyword>
<keyword evidence="7 9" id="KW-0067">ATP-binding</keyword>
<proteinExistence type="inferred from homology"/>
<evidence type="ECO:0000259" key="10">
    <source>
        <dbReference type="PROSITE" id="PS50052"/>
    </source>
</evidence>
<dbReference type="EMBL" id="VLJN01000065">
    <property type="protein sequence ID" value="TWG79249.1"/>
    <property type="molecule type" value="Genomic_DNA"/>
</dbReference>
<evidence type="ECO:0000256" key="1">
    <source>
        <dbReference type="ARBA" id="ARBA00005790"/>
    </source>
</evidence>
<dbReference type="FunFam" id="3.30.63.10:FF:000002">
    <property type="entry name" value="Guanylate kinase 1"/>
    <property type="match status" value="1"/>
</dbReference>
<evidence type="ECO:0000256" key="2">
    <source>
        <dbReference type="ARBA" id="ARBA00012961"/>
    </source>
</evidence>
<keyword evidence="9" id="KW-0963">Cytoplasm</keyword>
<dbReference type="AlphaFoldDB" id="A0A562B2I3"/>
<dbReference type="PROSITE" id="PS50052">
    <property type="entry name" value="GUANYLATE_KINASE_2"/>
    <property type="match status" value="1"/>
</dbReference>
<comment type="subcellular location">
    <subcellularLocation>
        <location evidence="9">Cytoplasm</location>
    </subcellularLocation>
</comment>
<dbReference type="InterPro" id="IPR008145">
    <property type="entry name" value="GK/Ca_channel_bsu"/>
</dbReference>
<evidence type="ECO:0000256" key="4">
    <source>
        <dbReference type="ARBA" id="ARBA00022679"/>
    </source>
</evidence>
<dbReference type="SMART" id="SM00072">
    <property type="entry name" value="GuKc"/>
    <property type="match status" value="1"/>
</dbReference>
<dbReference type="Gene3D" id="3.40.50.300">
    <property type="entry name" value="P-loop containing nucleotide triphosphate hydrolases"/>
    <property type="match status" value="1"/>
</dbReference>
<dbReference type="NCBIfam" id="TIGR03263">
    <property type="entry name" value="guanyl_kin"/>
    <property type="match status" value="1"/>
</dbReference>
<evidence type="ECO:0000256" key="3">
    <source>
        <dbReference type="ARBA" id="ARBA00016296"/>
    </source>
</evidence>
<comment type="similarity">
    <text evidence="1 9">Belongs to the guanylate kinase family.</text>
</comment>
<evidence type="ECO:0000256" key="7">
    <source>
        <dbReference type="ARBA" id="ARBA00022840"/>
    </source>
</evidence>
<name>A0A562B2I3_9BURK</name>
<dbReference type="InterPro" id="IPR017665">
    <property type="entry name" value="Guanylate_kinase"/>
</dbReference>
<evidence type="ECO:0000256" key="9">
    <source>
        <dbReference type="HAMAP-Rule" id="MF_00328"/>
    </source>
</evidence>
<evidence type="ECO:0000256" key="6">
    <source>
        <dbReference type="ARBA" id="ARBA00022777"/>
    </source>
</evidence>